<name>A0A813FEF6_POLGL</name>
<dbReference type="AlphaFoldDB" id="A0A813FEF6"/>
<feature type="DNA-binding region" description="HMG box" evidence="2">
    <location>
        <begin position="287"/>
        <end position="345"/>
    </location>
</feature>
<protein>
    <recommendedName>
        <fullName evidence="4">HMG box domain-containing protein</fullName>
    </recommendedName>
</protein>
<keyword evidence="6" id="KW-1185">Reference proteome</keyword>
<evidence type="ECO:0000256" key="3">
    <source>
        <dbReference type="SAM" id="Coils"/>
    </source>
</evidence>
<keyword evidence="2" id="KW-0539">Nucleus</keyword>
<dbReference type="GO" id="GO:0003677">
    <property type="term" value="F:DNA binding"/>
    <property type="evidence" value="ECO:0007669"/>
    <property type="project" value="UniProtKB-UniRule"/>
</dbReference>
<feature type="domain" description="HMG box" evidence="4">
    <location>
        <begin position="61"/>
        <end position="126"/>
    </location>
</feature>
<comment type="caution">
    <text evidence="5">The sequence shown here is derived from an EMBL/GenBank/DDBJ whole genome shotgun (WGS) entry which is preliminary data.</text>
</comment>
<feature type="domain" description="HMG box" evidence="4">
    <location>
        <begin position="287"/>
        <end position="345"/>
    </location>
</feature>
<gene>
    <name evidence="5" type="ORF">PGLA1383_LOCUS28045</name>
</gene>
<dbReference type="Gene3D" id="1.10.30.10">
    <property type="entry name" value="High mobility group box domain"/>
    <property type="match status" value="3"/>
</dbReference>
<evidence type="ECO:0000259" key="4">
    <source>
        <dbReference type="PROSITE" id="PS50118"/>
    </source>
</evidence>
<feature type="DNA-binding region" description="HMG box" evidence="2">
    <location>
        <begin position="61"/>
        <end position="126"/>
    </location>
</feature>
<dbReference type="PANTHER" id="PTHR48112:SF22">
    <property type="entry name" value="MITOCHONDRIAL TRANSCRIPTION FACTOR A, ISOFORM B"/>
    <property type="match status" value="1"/>
</dbReference>
<organism evidence="5 6">
    <name type="scientific">Polarella glacialis</name>
    <name type="common">Dinoflagellate</name>
    <dbReference type="NCBI Taxonomy" id="89957"/>
    <lineage>
        <taxon>Eukaryota</taxon>
        <taxon>Sar</taxon>
        <taxon>Alveolata</taxon>
        <taxon>Dinophyceae</taxon>
        <taxon>Suessiales</taxon>
        <taxon>Suessiaceae</taxon>
        <taxon>Polarella</taxon>
    </lineage>
</organism>
<dbReference type="InterPro" id="IPR009071">
    <property type="entry name" value="HMG_box_dom"/>
</dbReference>
<reference evidence="5" key="1">
    <citation type="submission" date="2021-02" db="EMBL/GenBank/DDBJ databases">
        <authorList>
            <person name="Dougan E. K."/>
            <person name="Rhodes N."/>
            <person name="Thang M."/>
            <person name="Chan C."/>
        </authorList>
    </citation>
    <scope>NUCLEOTIDE SEQUENCE</scope>
</reference>
<dbReference type="InterPro" id="IPR050342">
    <property type="entry name" value="HMGB"/>
</dbReference>
<evidence type="ECO:0000313" key="6">
    <source>
        <dbReference type="Proteomes" id="UP000654075"/>
    </source>
</evidence>
<evidence type="ECO:0000256" key="2">
    <source>
        <dbReference type="PROSITE-ProRule" id="PRU00267"/>
    </source>
</evidence>
<feature type="DNA-binding region" description="HMG box" evidence="2">
    <location>
        <begin position="378"/>
        <end position="454"/>
    </location>
</feature>
<feature type="domain" description="HMG box" evidence="4">
    <location>
        <begin position="378"/>
        <end position="454"/>
    </location>
</feature>
<dbReference type="EMBL" id="CAJNNV010024582">
    <property type="protein sequence ID" value="CAE8610219.1"/>
    <property type="molecule type" value="Genomic_DNA"/>
</dbReference>
<keyword evidence="3" id="KW-0175">Coiled coil</keyword>
<dbReference type="PANTHER" id="PTHR48112">
    <property type="entry name" value="HIGH MOBILITY GROUP PROTEIN DSP1"/>
    <property type="match status" value="1"/>
</dbReference>
<dbReference type="Proteomes" id="UP000654075">
    <property type="component" value="Unassembled WGS sequence"/>
</dbReference>
<evidence type="ECO:0000313" key="5">
    <source>
        <dbReference type="EMBL" id="CAE8610219.1"/>
    </source>
</evidence>
<keyword evidence="1 2" id="KW-0238">DNA-binding</keyword>
<sequence>MWKATDEAGRTEYTEKAAELKEQYDAKLKAFKKQKCYVNFLSKRHLVRARENKMVNLREMPKKPKNVFALFKEDHKSEVPAGKGEGKGMSWVKAKWTEVEAEEKARLEAKEQELKAKYVEDVNAYKTGPKFQEFQKTEIKIKRELTNEAMKVMTLKFLNDAPAQPPRSPFSIYLGEKRRAESEAAGKKVKKARKEQQDEIVKFKQEFSKFDKETKMEYEDKRRERVKAWTEEVKMYMSLPKWKEYIEEAKMLKVPVKSLLATKKNAIKKLKNGMKILPLPDKPMEIPSKPAGARKLFMKEKKGEVEDISTLGALWDALSADDKAKYETEAAELMTRFEEDMATFEASEDGKKYRSSVKRVVKLRRIAMAKDKYLSDMPKKPMSAVALYFKKGLSQVKKEKPELKGHELKQALKERLEACFHVASGHAKSSSTVTVLCRWVNLDPSEKGPLEEQA</sequence>
<dbReference type="SMART" id="SM00398">
    <property type="entry name" value="HMG"/>
    <property type="match status" value="2"/>
</dbReference>
<dbReference type="GO" id="GO:0005634">
    <property type="term" value="C:nucleus"/>
    <property type="evidence" value="ECO:0007669"/>
    <property type="project" value="UniProtKB-UniRule"/>
</dbReference>
<dbReference type="InterPro" id="IPR036910">
    <property type="entry name" value="HMG_box_dom_sf"/>
</dbReference>
<feature type="coiled-coil region" evidence="3">
    <location>
        <begin position="177"/>
        <end position="213"/>
    </location>
</feature>
<dbReference type="OrthoDB" id="1919336at2759"/>
<evidence type="ECO:0000256" key="1">
    <source>
        <dbReference type="ARBA" id="ARBA00023125"/>
    </source>
</evidence>
<dbReference type="PROSITE" id="PS50118">
    <property type="entry name" value="HMG_BOX_2"/>
    <property type="match status" value="3"/>
</dbReference>
<dbReference type="SUPFAM" id="SSF47095">
    <property type="entry name" value="HMG-box"/>
    <property type="match status" value="4"/>
</dbReference>
<proteinExistence type="predicted"/>
<accession>A0A813FEF6</accession>